<evidence type="ECO:0000256" key="3">
    <source>
        <dbReference type="ARBA" id="ARBA00004964"/>
    </source>
</evidence>
<feature type="active site" description="Nucleophile" evidence="10 11">
    <location>
        <position position="423"/>
    </location>
</feature>
<dbReference type="InterPro" id="IPR006048">
    <property type="entry name" value="A-amylase/branching_C"/>
</dbReference>
<dbReference type="CDD" id="cd02855">
    <property type="entry name" value="E_set_GBE_prok_N"/>
    <property type="match status" value="1"/>
</dbReference>
<dbReference type="InterPro" id="IPR004193">
    <property type="entry name" value="Glyco_hydro_13_N"/>
</dbReference>
<gene>
    <name evidence="10 13" type="primary">glgB</name>
    <name evidence="13" type="ordered locus">RC1_0515</name>
</gene>
<evidence type="ECO:0000313" key="13">
    <source>
        <dbReference type="EMBL" id="ACI97952.1"/>
    </source>
</evidence>
<dbReference type="Gene3D" id="2.60.40.10">
    <property type="entry name" value="Immunoglobulins"/>
    <property type="match status" value="1"/>
</dbReference>
<dbReference type="InterPro" id="IPR013780">
    <property type="entry name" value="Glyco_hydro_b"/>
</dbReference>
<dbReference type="InterPro" id="IPR054169">
    <property type="entry name" value="GlgB_N"/>
</dbReference>
<evidence type="ECO:0000256" key="5">
    <source>
        <dbReference type="ARBA" id="ARBA00022600"/>
    </source>
</evidence>
<dbReference type="InterPro" id="IPR017853">
    <property type="entry name" value="GH"/>
</dbReference>
<dbReference type="Pfam" id="PF02806">
    <property type="entry name" value="Alpha-amylase_C"/>
    <property type="match status" value="1"/>
</dbReference>
<dbReference type="Gene3D" id="2.60.40.1180">
    <property type="entry name" value="Golgi alpha-mannosidase II"/>
    <property type="match status" value="1"/>
</dbReference>
<evidence type="ECO:0000256" key="8">
    <source>
        <dbReference type="ARBA" id="ARBA00023056"/>
    </source>
</evidence>
<feature type="domain" description="Glycosyl hydrolase family 13 catalytic" evidence="12">
    <location>
        <begin position="266"/>
        <end position="633"/>
    </location>
</feature>
<evidence type="ECO:0000256" key="7">
    <source>
        <dbReference type="ARBA" id="ARBA00022679"/>
    </source>
</evidence>
<dbReference type="OrthoDB" id="9800174at2"/>
<keyword evidence="7 10" id="KW-0808">Transferase</keyword>
<dbReference type="Pfam" id="PF22019">
    <property type="entry name" value="GlgB_N"/>
    <property type="match status" value="1"/>
</dbReference>
<dbReference type="FunFam" id="3.20.20.80:FF:000003">
    <property type="entry name" value="1,4-alpha-glucan branching enzyme GlgB"/>
    <property type="match status" value="1"/>
</dbReference>
<dbReference type="CAZy" id="CBM48">
    <property type="family name" value="Carbohydrate-Binding Module Family 48"/>
</dbReference>
<dbReference type="eggNOG" id="COG0296">
    <property type="taxonomic scope" value="Bacteria"/>
</dbReference>
<keyword evidence="6 10" id="KW-0328">Glycosyltransferase</keyword>
<evidence type="ECO:0000313" key="14">
    <source>
        <dbReference type="Proteomes" id="UP000001591"/>
    </source>
</evidence>
<keyword evidence="9 10" id="KW-0119">Carbohydrate metabolism</keyword>
<proteinExistence type="inferred from homology"/>
<evidence type="ECO:0000256" key="9">
    <source>
        <dbReference type="ARBA" id="ARBA00023277"/>
    </source>
</evidence>
<dbReference type="EMBL" id="CP000613">
    <property type="protein sequence ID" value="ACI97952.1"/>
    <property type="molecule type" value="Genomic_DNA"/>
</dbReference>
<dbReference type="InterPro" id="IPR006047">
    <property type="entry name" value="GH13_cat_dom"/>
</dbReference>
<dbReference type="STRING" id="414684.RC1_0515"/>
<dbReference type="GO" id="GO:0005978">
    <property type="term" value="P:glycogen biosynthetic process"/>
    <property type="evidence" value="ECO:0007669"/>
    <property type="project" value="UniProtKB-UniRule"/>
</dbReference>
<dbReference type="CDD" id="cd11322">
    <property type="entry name" value="AmyAc_Glg_BE"/>
    <property type="match status" value="1"/>
</dbReference>
<protein>
    <recommendedName>
        <fullName evidence="10">1,4-alpha-glucan branching enzyme GlgB</fullName>
        <ecNumber evidence="10">2.4.1.18</ecNumber>
    </recommendedName>
    <alternativeName>
        <fullName evidence="10">1,4-alpha-D-glucan:1,4-alpha-D-glucan 6-glucosyl-transferase</fullName>
    </alternativeName>
    <alternativeName>
        <fullName evidence="10">Alpha-(1-&gt;4)-glucan branching enzyme</fullName>
    </alternativeName>
    <alternativeName>
        <fullName evidence="10">Glycogen branching enzyme</fullName>
        <shortName evidence="10">BE</shortName>
    </alternativeName>
</protein>
<dbReference type="HOGENOM" id="CLU_004245_3_2_5"/>
<evidence type="ECO:0000256" key="2">
    <source>
        <dbReference type="ARBA" id="ARBA00002953"/>
    </source>
</evidence>
<dbReference type="InterPro" id="IPR013783">
    <property type="entry name" value="Ig-like_fold"/>
</dbReference>
<dbReference type="AlphaFoldDB" id="B6IR66"/>
<dbReference type="FunFam" id="2.60.40.10:FF:000169">
    <property type="entry name" value="1,4-alpha-glucan branching enzyme GlgB"/>
    <property type="match status" value="1"/>
</dbReference>
<comment type="catalytic activity">
    <reaction evidence="1 10">
        <text>Transfers a segment of a (1-&gt;4)-alpha-D-glucan chain to a primary hydroxy group in a similar glucan chain.</text>
        <dbReference type="EC" id="2.4.1.18"/>
    </reaction>
</comment>
<comment type="pathway">
    <text evidence="3 10">Glycan biosynthesis; glycogen biosynthesis.</text>
</comment>
<evidence type="ECO:0000256" key="10">
    <source>
        <dbReference type="HAMAP-Rule" id="MF_00685"/>
    </source>
</evidence>
<dbReference type="InterPro" id="IPR014756">
    <property type="entry name" value="Ig_E-set"/>
</dbReference>
<reference evidence="13 14" key="1">
    <citation type="journal article" date="2010" name="BMC Genomics">
        <title>Metabolic flexibility revealed in the genome of the cyst-forming alpha-1 proteobacterium Rhodospirillum centenum.</title>
        <authorList>
            <person name="Lu Y.K."/>
            <person name="Marden J."/>
            <person name="Han M."/>
            <person name="Swingley W.D."/>
            <person name="Mastrian S.D."/>
            <person name="Chowdhury S.R."/>
            <person name="Hao J."/>
            <person name="Helmy T."/>
            <person name="Kim S."/>
            <person name="Kurdoglu A.A."/>
            <person name="Matthies H.J."/>
            <person name="Rollo D."/>
            <person name="Stothard P."/>
            <person name="Blankenship R.E."/>
            <person name="Bauer C.E."/>
            <person name="Touchman J.W."/>
        </authorList>
    </citation>
    <scope>NUCLEOTIDE SEQUENCE [LARGE SCALE GENOMIC DNA]</scope>
    <source>
        <strain evidence="14">ATCC 51521 / SW</strain>
    </source>
</reference>
<feature type="active site" description="Proton donor" evidence="10 11">
    <location>
        <position position="476"/>
    </location>
</feature>
<dbReference type="SMART" id="SM00642">
    <property type="entry name" value="Aamy"/>
    <property type="match status" value="1"/>
</dbReference>
<dbReference type="EC" id="2.4.1.18" evidence="10"/>
<dbReference type="UniPathway" id="UPA00164"/>
<dbReference type="PIRSF" id="PIRSF000463">
    <property type="entry name" value="GlgB"/>
    <property type="match status" value="1"/>
</dbReference>
<comment type="similarity">
    <text evidence="4 10">Belongs to the glycosyl hydrolase 13 family. GlgB subfamily.</text>
</comment>
<sequence>MSPDRHDRPSRDTADLVDAPFEAAIHALVHADHGDPFSVLGPHDGPDGTWQVRGLFPDARTVEVVDAATGTTLAEARRVHPHGFWLAALDGPQRAYRLRIDFGTGAMEFEDAYRFGPWLGELDRHLFAEGTHLRLWERLGAHPTEIDGVAGTAFAVWAPNARRVSVVGDFCNWDGRRLPMRLHHGIGIWEIFVPHAGRGDLYKFEIKGPDGTMLPLKADPMAFQAEAPPRTASVVHGTPPWTWADGDWLERRPDTSDLHSPMSIYEVHLGSWKRGPENRYLTYRELADELIPYVAEMGFTHIEMLPVTEYPFDGSWGYQPVGLFAPTSRFGTPEDFRYFVEAAHRAGIGILLDWVPGHFPTDPHGLGLFDGTHLYEHADPRQGFHQDWNTLIYNYGRREVQNFLLANALFWLDRYHLDGLRMDAVASMLYLDYSRKAGEWVPNRFGGRENLDAIELLRRTNELAYGEQPGAITVAEESTAWPAVSRPTYLGGLGFGYKWNMGWMHDTLNYMSKDPVHRRWHHHNLTFGLIYAFSENFVLPLSHDEVVHGKGSLLNKMPGDRWQKFANLRAYFGFMWTHPGKKLLFMGGEFAQEREWSHDRGLDWFLLGLPDHEGVQRLIRDLNHLYRELPALHRLDCDPAGFEWLEANDSETSVLAFLRKDGAGRMTATVCNFTPLPRQGYRLGVPAEGWWAERLNTDAERYGGSNVGNGGGVRTEEVPAHGRPYSLSLTLPPLGTVVLEFQTEPA</sequence>
<keyword evidence="14" id="KW-1185">Reference proteome</keyword>
<dbReference type="FunFam" id="2.60.40.1180:FF:000002">
    <property type="entry name" value="1,4-alpha-glucan branching enzyme GlgB"/>
    <property type="match status" value="1"/>
</dbReference>
<dbReference type="NCBIfam" id="TIGR01515">
    <property type="entry name" value="branching_enzym"/>
    <property type="match status" value="1"/>
</dbReference>
<dbReference type="GO" id="GO:0005829">
    <property type="term" value="C:cytosol"/>
    <property type="evidence" value="ECO:0007669"/>
    <property type="project" value="TreeGrafter"/>
</dbReference>
<evidence type="ECO:0000256" key="1">
    <source>
        <dbReference type="ARBA" id="ARBA00000826"/>
    </source>
</evidence>
<dbReference type="SUPFAM" id="SSF51011">
    <property type="entry name" value="Glycosyl hydrolase domain"/>
    <property type="match status" value="1"/>
</dbReference>
<dbReference type="Gene3D" id="3.20.20.80">
    <property type="entry name" value="Glycosidases"/>
    <property type="match status" value="1"/>
</dbReference>
<dbReference type="CAZy" id="GH13">
    <property type="family name" value="Glycoside Hydrolase Family 13"/>
</dbReference>
<evidence type="ECO:0000256" key="6">
    <source>
        <dbReference type="ARBA" id="ARBA00022676"/>
    </source>
</evidence>
<dbReference type="GO" id="GO:0043169">
    <property type="term" value="F:cation binding"/>
    <property type="evidence" value="ECO:0007669"/>
    <property type="project" value="InterPro"/>
</dbReference>
<organism evidence="13 14">
    <name type="scientific">Rhodospirillum centenum (strain ATCC 51521 / SW)</name>
    <dbReference type="NCBI Taxonomy" id="414684"/>
    <lineage>
        <taxon>Bacteria</taxon>
        <taxon>Pseudomonadati</taxon>
        <taxon>Pseudomonadota</taxon>
        <taxon>Alphaproteobacteria</taxon>
        <taxon>Rhodospirillales</taxon>
        <taxon>Rhodospirillaceae</taxon>
        <taxon>Rhodospirillum</taxon>
    </lineage>
</organism>
<dbReference type="InterPro" id="IPR044143">
    <property type="entry name" value="GlgB_N_E_set_prok"/>
</dbReference>
<dbReference type="RefSeq" id="WP_012565744.1">
    <property type="nucleotide sequence ID" value="NC_011420.2"/>
</dbReference>
<dbReference type="SUPFAM" id="SSF81296">
    <property type="entry name" value="E set domains"/>
    <property type="match status" value="2"/>
</dbReference>
<dbReference type="GO" id="GO:0003844">
    <property type="term" value="F:1,4-alpha-glucan branching enzyme activity"/>
    <property type="evidence" value="ECO:0007669"/>
    <property type="project" value="UniProtKB-UniRule"/>
</dbReference>
<dbReference type="PANTHER" id="PTHR43651">
    <property type="entry name" value="1,4-ALPHA-GLUCAN-BRANCHING ENZYME"/>
    <property type="match status" value="1"/>
</dbReference>
<dbReference type="PANTHER" id="PTHR43651:SF3">
    <property type="entry name" value="1,4-ALPHA-GLUCAN-BRANCHING ENZYME"/>
    <property type="match status" value="1"/>
</dbReference>
<dbReference type="HAMAP" id="MF_00685">
    <property type="entry name" value="GlgB"/>
    <property type="match status" value="1"/>
</dbReference>
<dbReference type="InterPro" id="IPR006407">
    <property type="entry name" value="GlgB"/>
</dbReference>
<keyword evidence="8 10" id="KW-0320">Glycogen biosynthesis</keyword>
<comment type="function">
    <text evidence="2 10">Catalyzes the formation of the alpha-1,6-glucosidic linkages in glycogen by scission of a 1,4-alpha-linked oligosaccharide from growing alpha-1,4-glucan chains and the subsequent attachment of the oligosaccharide to the alpha-1,6 position.</text>
</comment>
<dbReference type="GO" id="GO:0004553">
    <property type="term" value="F:hydrolase activity, hydrolyzing O-glycosyl compounds"/>
    <property type="evidence" value="ECO:0007669"/>
    <property type="project" value="InterPro"/>
</dbReference>
<accession>B6IR66</accession>
<evidence type="ECO:0000256" key="11">
    <source>
        <dbReference type="PIRSR" id="PIRSR000463-1"/>
    </source>
</evidence>
<dbReference type="Pfam" id="PF00128">
    <property type="entry name" value="Alpha-amylase"/>
    <property type="match status" value="1"/>
</dbReference>
<name>B6IR66_RHOCS</name>
<dbReference type="Proteomes" id="UP000001591">
    <property type="component" value="Chromosome"/>
</dbReference>
<dbReference type="NCBIfam" id="NF008967">
    <property type="entry name" value="PRK12313.1"/>
    <property type="match status" value="1"/>
</dbReference>
<dbReference type="Pfam" id="PF02922">
    <property type="entry name" value="CBM_48"/>
    <property type="match status" value="1"/>
</dbReference>
<dbReference type="InterPro" id="IPR037439">
    <property type="entry name" value="Branching_enzy"/>
</dbReference>
<dbReference type="KEGG" id="rce:RC1_0515"/>
<dbReference type="NCBIfam" id="NF003811">
    <property type="entry name" value="PRK05402.1"/>
    <property type="match status" value="1"/>
</dbReference>
<evidence type="ECO:0000259" key="12">
    <source>
        <dbReference type="SMART" id="SM00642"/>
    </source>
</evidence>
<evidence type="ECO:0000256" key="4">
    <source>
        <dbReference type="ARBA" id="ARBA00009000"/>
    </source>
</evidence>
<keyword evidence="5 10" id="KW-0321">Glycogen metabolism</keyword>
<comment type="subunit">
    <text evidence="10">Monomer.</text>
</comment>
<dbReference type="SUPFAM" id="SSF51445">
    <property type="entry name" value="(Trans)glycosidases"/>
    <property type="match status" value="1"/>
</dbReference>